<dbReference type="AlphaFoldDB" id="A0A9W9GX96"/>
<dbReference type="GeneID" id="81407034"/>
<sequence>MTARIASSLVFVPQASYFSAFLAGVKRSTGLTVNSDKITENKDIKKWVDSYLGVGEWVMDQSVAVMGSSAWFERRR</sequence>
<protein>
    <submittedName>
        <fullName evidence="1">Uncharacterized protein</fullName>
    </submittedName>
</protein>
<dbReference type="Proteomes" id="UP001149079">
    <property type="component" value="Unassembled WGS sequence"/>
</dbReference>
<accession>A0A9W9GX96</accession>
<reference evidence="1" key="1">
    <citation type="submission" date="2022-11" db="EMBL/GenBank/DDBJ databases">
        <authorList>
            <person name="Petersen C."/>
        </authorList>
    </citation>
    <scope>NUCLEOTIDE SEQUENCE</scope>
    <source>
        <strain evidence="1">IBT 22155</strain>
    </source>
</reference>
<dbReference type="PANTHER" id="PTHR28075">
    <property type="entry name" value="CHROMOSOME 16, WHOLE GENOME SHOTGUN SEQUENCE"/>
    <property type="match status" value="1"/>
</dbReference>
<comment type="caution">
    <text evidence="1">The sequence shown here is derived from an EMBL/GenBank/DDBJ whole genome shotgun (WGS) entry which is preliminary data.</text>
</comment>
<dbReference type="EMBL" id="JAPQKL010000005">
    <property type="protein sequence ID" value="KAJ5131081.1"/>
    <property type="molecule type" value="Genomic_DNA"/>
</dbReference>
<dbReference type="RefSeq" id="XP_056521460.1">
    <property type="nucleotide sequence ID" value="XM_056667864.1"/>
</dbReference>
<reference evidence="1" key="2">
    <citation type="journal article" date="2023" name="IMA Fungus">
        <title>Comparative genomic study of the Penicillium genus elucidates a diverse pangenome and 15 lateral gene transfer events.</title>
        <authorList>
            <person name="Petersen C."/>
            <person name="Sorensen T."/>
            <person name="Nielsen M.R."/>
            <person name="Sondergaard T.E."/>
            <person name="Sorensen J.L."/>
            <person name="Fitzpatrick D.A."/>
            <person name="Frisvad J.C."/>
            <person name="Nielsen K.L."/>
        </authorList>
    </citation>
    <scope>NUCLEOTIDE SEQUENCE</scope>
    <source>
        <strain evidence="1">IBT 22155</strain>
    </source>
</reference>
<dbReference type="GO" id="GO:0005737">
    <property type="term" value="C:cytoplasm"/>
    <property type="evidence" value="ECO:0007669"/>
    <property type="project" value="TreeGrafter"/>
</dbReference>
<proteinExistence type="predicted"/>
<dbReference type="PANTHER" id="PTHR28075:SF1">
    <property type="entry name" value="DUF1748-DOMAIN-CONTAINING PROTEIN"/>
    <property type="match status" value="1"/>
</dbReference>
<name>A0A9W9GX96_9EURO</name>
<keyword evidence="2" id="KW-1185">Reference proteome</keyword>
<gene>
    <name evidence="1" type="ORF">N7515_007120</name>
</gene>
<dbReference type="InterPro" id="IPR013726">
    <property type="entry name" value="Mitofissin"/>
</dbReference>
<evidence type="ECO:0000313" key="1">
    <source>
        <dbReference type="EMBL" id="KAJ5131081.1"/>
    </source>
</evidence>
<dbReference type="Pfam" id="PF08520">
    <property type="entry name" value="Mitofissin"/>
    <property type="match status" value="1"/>
</dbReference>
<organism evidence="1 2">
    <name type="scientific">Penicillium bovifimosum</name>
    <dbReference type="NCBI Taxonomy" id="126998"/>
    <lineage>
        <taxon>Eukaryota</taxon>
        <taxon>Fungi</taxon>
        <taxon>Dikarya</taxon>
        <taxon>Ascomycota</taxon>
        <taxon>Pezizomycotina</taxon>
        <taxon>Eurotiomycetes</taxon>
        <taxon>Eurotiomycetidae</taxon>
        <taxon>Eurotiales</taxon>
        <taxon>Aspergillaceae</taxon>
        <taxon>Penicillium</taxon>
    </lineage>
</organism>
<evidence type="ECO:0000313" key="2">
    <source>
        <dbReference type="Proteomes" id="UP001149079"/>
    </source>
</evidence>
<dbReference type="OrthoDB" id="16824at2759"/>